<name>A0A0H5P8N2_NOCFR</name>
<dbReference type="Proteomes" id="UP000057820">
    <property type="component" value="Plasmid 2"/>
</dbReference>
<evidence type="ECO:0000313" key="3">
    <source>
        <dbReference type="Proteomes" id="UP000057820"/>
    </source>
</evidence>
<dbReference type="RefSeq" id="WP_139337613.1">
    <property type="nucleotide sequence ID" value="NZ_CP031418.1"/>
</dbReference>
<evidence type="ECO:0000256" key="1">
    <source>
        <dbReference type="SAM" id="MobiDB-lite"/>
    </source>
</evidence>
<feature type="compositionally biased region" description="Basic and acidic residues" evidence="1">
    <location>
        <begin position="267"/>
        <end position="284"/>
    </location>
</feature>
<sequence length="318" mass="34888">MKAVWLSSTYYLDPAIASLPHADAERLFTRALAYCGAAETRGFVPKSVLKTFGIRAVSKRVSELISAGIWVETDTDSEGRSNPGYRFKAWANWNGTGDDLLERRKADRERQRRARDKKAQQSQTVSRDTSRDVTPPEESRGEENKNDSRDNASPVSDARAREAADVDLEAALAKPGPVVDIDGRKLVRSVIPDSEPAAVRTELALQASAMLRQDPPIPAEDIRAGLKLWLSKPELGPRSLPSLVSTISRGRNAPAAASTPSGPRVAASDRKQREQAAVFEEVRRRATQPATQSPLIQIVDAEPFDADVTTYENWTETA</sequence>
<organism evidence="2 3">
    <name type="scientific">Nocardia farcinica</name>
    <dbReference type="NCBI Taxonomy" id="37329"/>
    <lineage>
        <taxon>Bacteria</taxon>
        <taxon>Bacillati</taxon>
        <taxon>Actinomycetota</taxon>
        <taxon>Actinomycetes</taxon>
        <taxon>Mycobacteriales</taxon>
        <taxon>Nocardiaceae</taxon>
        <taxon>Nocardia</taxon>
    </lineage>
</organism>
<proteinExistence type="predicted"/>
<feature type="region of interest" description="Disordered" evidence="1">
    <location>
        <begin position="105"/>
        <end position="162"/>
    </location>
</feature>
<feature type="compositionally biased region" description="Basic and acidic residues" evidence="1">
    <location>
        <begin position="137"/>
        <end position="150"/>
    </location>
</feature>
<keyword evidence="2" id="KW-0614">Plasmid</keyword>
<accession>A0A0H5P8N2</accession>
<dbReference type="KEGG" id="nfr:ERS450000_05908"/>
<dbReference type="EMBL" id="LN868939">
    <property type="protein sequence ID" value="CRY84195.1"/>
    <property type="molecule type" value="Genomic_DNA"/>
</dbReference>
<reference evidence="3" key="1">
    <citation type="submission" date="2015-03" db="EMBL/GenBank/DDBJ databases">
        <authorList>
            <consortium name="Pathogen Informatics"/>
        </authorList>
    </citation>
    <scope>NUCLEOTIDE SEQUENCE [LARGE SCALE GENOMIC DNA]</scope>
    <source>
        <strain evidence="3">NCTC11134</strain>
        <plasmid evidence="3">2</plasmid>
    </source>
</reference>
<gene>
    <name evidence="2" type="ORF">ERS450000_05908</name>
</gene>
<geneLocation type="plasmid" evidence="2">
    <name>2</name>
</geneLocation>
<evidence type="ECO:0000313" key="2">
    <source>
        <dbReference type="EMBL" id="CRY84195.1"/>
    </source>
</evidence>
<protein>
    <submittedName>
        <fullName evidence="2">Uncharacterized protein</fullName>
    </submittedName>
</protein>
<feature type="region of interest" description="Disordered" evidence="1">
    <location>
        <begin position="250"/>
        <end position="293"/>
    </location>
</feature>
<dbReference type="AlphaFoldDB" id="A0A0H5P8N2"/>